<dbReference type="EMBL" id="JAFCMP010000522">
    <property type="protein sequence ID" value="KAG5177781.1"/>
    <property type="molecule type" value="Genomic_DNA"/>
</dbReference>
<protein>
    <submittedName>
        <fullName evidence="2">Uncharacterized protein</fullName>
    </submittedName>
</protein>
<proteinExistence type="predicted"/>
<feature type="compositionally biased region" description="Acidic residues" evidence="1">
    <location>
        <begin position="358"/>
        <end position="393"/>
    </location>
</feature>
<gene>
    <name evidence="2" type="ORF">JKP88DRAFT_281763</name>
</gene>
<organism evidence="2 3">
    <name type="scientific">Tribonema minus</name>
    <dbReference type="NCBI Taxonomy" id="303371"/>
    <lineage>
        <taxon>Eukaryota</taxon>
        <taxon>Sar</taxon>
        <taxon>Stramenopiles</taxon>
        <taxon>Ochrophyta</taxon>
        <taxon>PX clade</taxon>
        <taxon>Xanthophyceae</taxon>
        <taxon>Tribonematales</taxon>
        <taxon>Tribonemataceae</taxon>
        <taxon>Tribonema</taxon>
    </lineage>
</organism>
<feature type="region of interest" description="Disordered" evidence="1">
    <location>
        <begin position="227"/>
        <end position="262"/>
    </location>
</feature>
<evidence type="ECO:0000313" key="3">
    <source>
        <dbReference type="Proteomes" id="UP000664859"/>
    </source>
</evidence>
<dbReference type="AlphaFoldDB" id="A0A835YLN4"/>
<evidence type="ECO:0000313" key="2">
    <source>
        <dbReference type="EMBL" id="KAG5177781.1"/>
    </source>
</evidence>
<sequence length="1051" mass="114733">MALSDIVGVNAAACKSKHLHGTIQARMTTLMPAKAGDNMGIAKEKDERIKSRKVPQRKVGETFGFLESVVETQPSTEEQDIVFDYTRFAEVEAYGLKTGKTRLNDGGLFIGTRGQFLTFSYDSSAPAPISRAYGEYRVFFYKDERWGSGRVQTCELGTGRTASCMLSVKVYMVENDDKLLKPVAEPYMEGNFRAIHSAYHGTGIRDAGSNVRWFLHKEAPAALRVTVPAERSAAPPAPTATQPTPAPTAATSRPASTTSRTDEHGLSYVLKHALPEQGVVSLEDAWHKFLGQRAVIRFNGIAIFHDYTTDPDRSKKTNKRLDSAKYSKNRIVKDKQAALISGDEASEVADNYDVEEQAPDLLDDGGSEGDDDGDDESVSEIEEGEEGGEDADGVDGMGSDVTDSGVEAGNGELGGSYTSFDEGARTGGIMQAIVDTVTACQLLPPLRFHMYSNSVASTSYGRLSWPGLSWSQVNSFRLMRFPDFTVGRAADIPVSACLKNLSMAAVLGRLPTCASGCVLLTLQEVKLVLERCDGRAYKDSPEATWTPLPRAKLRDTLPLPLSALIVCKAADVGVYESTYTATSINGINCSTLYLFHTAKYLNASADKKHLTYYFKSLHGQQEQSAHVRDNTKMEKGRLISADDGSHVYDEMINANGKTTADLDDLSSILQQQAVWGTAKGKPPSGTEAAHLTQVPWVLELAQHLLDDHANLYDCFNLETLAHLIAYMETPVRQQDVWDNRASLVYAKVINYVVIEDGVKVKKVGIRLFLTIDDPTNKKTAGRTKGRAGHLNDPLPTSIPLPPGLTRMYLAVLFVCRTMRMLWQQQFTSCADALVPDRIIGLAGNSNKLLGAKTFTEVIRKLGMCHFGIPKWGPYSIRNTFVTEIFKEAYSAEGSFGRGAAQELLAGRMNDTPVSTPPSPTTTRGDSGSAMDGDDINADVGGSSDSLRQGDGGYGGGGDAFSVARVAMEAIQNMQRMLAARHWQAHQAWLAQQQTQQVMYYHMMQNFSHGGFPQLQPPVRALSRNVLPTASVQNAPSFYFTWPGYGFNPPKP</sequence>
<dbReference type="Proteomes" id="UP000664859">
    <property type="component" value="Unassembled WGS sequence"/>
</dbReference>
<feature type="region of interest" description="Disordered" evidence="1">
    <location>
        <begin position="358"/>
        <end position="417"/>
    </location>
</feature>
<comment type="caution">
    <text evidence="2">The sequence shown here is derived from an EMBL/GenBank/DDBJ whole genome shotgun (WGS) entry which is preliminary data.</text>
</comment>
<feature type="region of interest" description="Disordered" evidence="1">
    <location>
        <begin position="907"/>
        <end position="952"/>
    </location>
</feature>
<name>A0A835YLN4_9STRA</name>
<feature type="compositionally biased region" description="Low complexity" evidence="1">
    <location>
        <begin position="228"/>
        <end position="259"/>
    </location>
</feature>
<keyword evidence="3" id="KW-1185">Reference proteome</keyword>
<evidence type="ECO:0000256" key="1">
    <source>
        <dbReference type="SAM" id="MobiDB-lite"/>
    </source>
</evidence>
<reference evidence="2" key="1">
    <citation type="submission" date="2021-02" db="EMBL/GenBank/DDBJ databases">
        <title>First Annotated Genome of the Yellow-green Alga Tribonema minus.</title>
        <authorList>
            <person name="Mahan K.M."/>
        </authorList>
    </citation>
    <scope>NUCLEOTIDE SEQUENCE</scope>
    <source>
        <strain evidence="2">UTEX B ZZ1240</strain>
    </source>
</reference>
<accession>A0A835YLN4</accession>